<protein>
    <recommendedName>
        <fullName evidence="3">SET domain-containing protein</fullName>
    </recommendedName>
</protein>
<dbReference type="PANTHER" id="PTHR45747">
    <property type="entry name" value="HISTONE-LYSINE N-METHYLTRANSFERASE E(Z)"/>
    <property type="match status" value="1"/>
</dbReference>
<dbReference type="Gene3D" id="2.170.270.10">
    <property type="entry name" value="SET domain"/>
    <property type="match status" value="1"/>
</dbReference>
<proteinExistence type="predicted"/>
<evidence type="ECO:0000259" key="3">
    <source>
        <dbReference type="PROSITE" id="PS50280"/>
    </source>
</evidence>
<dbReference type="InterPro" id="IPR045318">
    <property type="entry name" value="EZH1/2-like"/>
</dbReference>
<dbReference type="STRING" id="114155.A0A4Q9PS49"/>
<reference evidence="4 5" key="1">
    <citation type="submission" date="2019-01" db="EMBL/GenBank/DDBJ databases">
        <title>Draft genome sequences of three monokaryotic isolates of the white-rot basidiomycete fungus Dichomitus squalens.</title>
        <authorList>
            <consortium name="DOE Joint Genome Institute"/>
            <person name="Lopez S.C."/>
            <person name="Andreopoulos B."/>
            <person name="Pangilinan J."/>
            <person name="Lipzen A."/>
            <person name="Riley R."/>
            <person name="Ahrendt S."/>
            <person name="Ng V."/>
            <person name="Barry K."/>
            <person name="Daum C."/>
            <person name="Grigoriev I.V."/>
            <person name="Hilden K.S."/>
            <person name="Makela M.R."/>
            <person name="de Vries R.P."/>
        </authorList>
    </citation>
    <scope>NUCLEOTIDE SEQUENCE [LARGE SCALE GENOMIC DNA]</scope>
    <source>
        <strain evidence="4 5">CBS 464.89</strain>
    </source>
</reference>
<organism evidence="4 5">
    <name type="scientific">Dichomitus squalens</name>
    <dbReference type="NCBI Taxonomy" id="114155"/>
    <lineage>
        <taxon>Eukaryota</taxon>
        <taxon>Fungi</taxon>
        <taxon>Dikarya</taxon>
        <taxon>Basidiomycota</taxon>
        <taxon>Agaricomycotina</taxon>
        <taxon>Agaricomycetes</taxon>
        <taxon>Polyporales</taxon>
        <taxon>Polyporaceae</taxon>
        <taxon>Dichomitus</taxon>
    </lineage>
</organism>
<evidence type="ECO:0000313" key="5">
    <source>
        <dbReference type="Proteomes" id="UP000292082"/>
    </source>
</evidence>
<evidence type="ECO:0000313" key="4">
    <source>
        <dbReference type="EMBL" id="TBU57144.1"/>
    </source>
</evidence>
<evidence type="ECO:0000256" key="2">
    <source>
        <dbReference type="ARBA" id="ARBA00023163"/>
    </source>
</evidence>
<name>A0A4Q9PS49_9APHY</name>
<dbReference type="InterPro" id="IPR001214">
    <property type="entry name" value="SET_dom"/>
</dbReference>
<dbReference type="PANTHER" id="PTHR45747:SF4">
    <property type="entry name" value="HISTONE-LYSINE N-METHYLTRANSFERASE E(Z)"/>
    <property type="match status" value="1"/>
</dbReference>
<gene>
    <name evidence="4" type="ORF">BD310DRAFT_569814</name>
</gene>
<evidence type="ECO:0000256" key="1">
    <source>
        <dbReference type="ARBA" id="ARBA00023015"/>
    </source>
</evidence>
<sequence length="171" mass="19101">MKAKGKKRSKHRCSFMTLQTRMPKKLAVYQGSFGLGTFATSDIPKESLLGEYIGEYFTMPLTQRARDRADEAQKMVFQHRGLNYLFGLNGDQDSVLDAATVGDPTRCLNHPPKGTKPNAAAEEINVDGDVKIYFTTGKKLVKKGRELLLDYGESYWGPSNNDKNVSDDESQ</sequence>
<dbReference type="GO" id="GO:0046976">
    <property type="term" value="F:histone H3K27 methyltransferase activity"/>
    <property type="evidence" value="ECO:0007669"/>
    <property type="project" value="TreeGrafter"/>
</dbReference>
<dbReference type="SUPFAM" id="SSF82199">
    <property type="entry name" value="SET domain"/>
    <property type="match status" value="1"/>
</dbReference>
<keyword evidence="5" id="KW-1185">Reference proteome</keyword>
<dbReference type="SMART" id="SM00317">
    <property type="entry name" value="SET"/>
    <property type="match status" value="1"/>
</dbReference>
<dbReference type="Proteomes" id="UP000292082">
    <property type="component" value="Unassembled WGS sequence"/>
</dbReference>
<dbReference type="GO" id="GO:0003682">
    <property type="term" value="F:chromatin binding"/>
    <property type="evidence" value="ECO:0007669"/>
    <property type="project" value="TreeGrafter"/>
</dbReference>
<dbReference type="EMBL" id="ML145141">
    <property type="protein sequence ID" value="TBU57144.1"/>
    <property type="molecule type" value="Genomic_DNA"/>
</dbReference>
<accession>A0A4Q9PS49</accession>
<dbReference type="Pfam" id="PF00856">
    <property type="entry name" value="SET"/>
    <property type="match status" value="1"/>
</dbReference>
<dbReference type="GO" id="GO:0005634">
    <property type="term" value="C:nucleus"/>
    <property type="evidence" value="ECO:0007669"/>
    <property type="project" value="TreeGrafter"/>
</dbReference>
<keyword evidence="1" id="KW-0805">Transcription regulation</keyword>
<keyword evidence="2" id="KW-0804">Transcription</keyword>
<dbReference type="AlphaFoldDB" id="A0A4Q9PS49"/>
<feature type="domain" description="SET" evidence="3">
    <location>
        <begin position="24"/>
        <end position="152"/>
    </location>
</feature>
<dbReference type="InterPro" id="IPR046341">
    <property type="entry name" value="SET_dom_sf"/>
</dbReference>
<dbReference type="GO" id="GO:0031507">
    <property type="term" value="P:heterochromatin formation"/>
    <property type="evidence" value="ECO:0007669"/>
    <property type="project" value="TreeGrafter"/>
</dbReference>
<dbReference type="PROSITE" id="PS50280">
    <property type="entry name" value="SET"/>
    <property type="match status" value="1"/>
</dbReference>